<accession>A0A8T0IFR2</accession>
<protein>
    <recommendedName>
        <fullName evidence="6">Late embryogenesis abundant protein LEA-2 subgroup domain-containing protein</fullName>
    </recommendedName>
</protein>
<dbReference type="PANTHER" id="PTHR31234">
    <property type="entry name" value="LATE EMBRYOGENESIS ABUNDANT (LEA) HYDROXYPROLINE-RICH GLYCOPROTEIN FAMILY"/>
    <property type="match status" value="1"/>
</dbReference>
<gene>
    <name evidence="4" type="ORF">KC19_3G004300</name>
</gene>
<dbReference type="GO" id="GO:0005886">
    <property type="term" value="C:plasma membrane"/>
    <property type="evidence" value="ECO:0007669"/>
    <property type="project" value="TreeGrafter"/>
</dbReference>
<dbReference type="Proteomes" id="UP000822688">
    <property type="component" value="Chromosome 3"/>
</dbReference>
<sequence>MGGWIPFERKDDYVDEYREHRMRRLCSVFCVLLCALLVFVVVVLGLATLIAYLILRPHATHYTVVSATIPTLEILGDSNSLTATSTINAQFIYGVEFRNPNGRVTMEYDKLHIQTTYLGTDIGHSGTSLGRVRVGHRSNYIATIATSAPGVVVNNIVGNAFRDDISQQSVTVQVRIDTRARAHVGSYTSFWMWLHSACVVTVSPPSAGVAGALVQANCHNT</sequence>
<evidence type="ECO:0000256" key="1">
    <source>
        <dbReference type="ARBA" id="ARBA00004370"/>
    </source>
</evidence>
<organism evidence="4 5">
    <name type="scientific">Ceratodon purpureus</name>
    <name type="common">Fire moss</name>
    <name type="synonym">Dicranum purpureum</name>
    <dbReference type="NCBI Taxonomy" id="3225"/>
    <lineage>
        <taxon>Eukaryota</taxon>
        <taxon>Viridiplantae</taxon>
        <taxon>Streptophyta</taxon>
        <taxon>Embryophyta</taxon>
        <taxon>Bryophyta</taxon>
        <taxon>Bryophytina</taxon>
        <taxon>Bryopsida</taxon>
        <taxon>Dicranidae</taxon>
        <taxon>Pseudoditrichales</taxon>
        <taxon>Ditrichaceae</taxon>
        <taxon>Ceratodon</taxon>
    </lineage>
</organism>
<keyword evidence="3" id="KW-1133">Transmembrane helix</keyword>
<dbReference type="AlphaFoldDB" id="A0A8T0IFR2"/>
<keyword evidence="5" id="KW-1185">Reference proteome</keyword>
<dbReference type="PANTHER" id="PTHR31234:SF2">
    <property type="entry name" value="OS05G0199100 PROTEIN"/>
    <property type="match status" value="1"/>
</dbReference>
<evidence type="ECO:0000256" key="2">
    <source>
        <dbReference type="ARBA" id="ARBA00023136"/>
    </source>
</evidence>
<evidence type="ECO:0000313" key="4">
    <source>
        <dbReference type="EMBL" id="KAG0581731.1"/>
    </source>
</evidence>
<comment type="caution">
    <text evidence="4">The sequence shown here is derived from an EMBL/GenBank/DDBJ whole genome shotgun (WGS) entry which is preliminary data.</text>
</comment>
<dbReference type="EMBL" id="CM026423">
    <property type="protein sequence ID" value="KAG0581731.1"/>
    <property type="molecule type" value="Genomic_DNA"/>
</dbReference>
<proteinExistence type="predicted"/>
<evidence type="ECO:0000313" key="5">
    <source>
        <dbReference type="Proteomes" id="UP000822688"/>
    </source>
</evidence>
<keyword evidence="2 3" id="KW-0472">Membrane</keyword>
<name>A0A8T0IFR2_CERPU</name>
<comment type="subcellular location">
    <subcellularLocation>
        <location evidence="1">Membrane</location>
    </subcellularLocation>
</comment>
<dbReference type="OrthoDB" id="1426517at2759"/>
<dbReference type="GO" id="GO:0098542">
    <property type="term" value="P:defense response to other organism"/>
    <property type="evidence" value="ECO:0007669"/>
    <property type="project" value="InterPro"/>
</dbReference>
<dbReference type="InterPro" id="IPR044839">
    <property type="entry name" value="NDR1-like"/>
</dbReference>
<reference evidence="4" key="1">
    <citation type="submission" date="2020-06" db="EMBL/GenBank/DDBJ databases">
        <title>WGS assembly of Ceratodon purpureus strain R40.</title>
        <authorList>
            <person name="Carey S.B."/>
            <person name="Jenkins J."/>
            <person name="Shu S."/>
            <person name="Lovell J.T."/>
            <person name="Sreedasyam A."/>
            <person name="Maumus F."/>
            <person name="Tiley G.P."/>
            <person name="Fernandez-Pozo N."/>
            <person name="Barry K."/>
            <person name="Chen C."/>
            <person name="Wang M."/>
            <person name="Lipzen A."/>
            <person name="Daum C."/>
            <person name="Saski C.A."/>
            <person name="Payton A.C."/>
            <person name="Mcbreen J.C."/>
            <person name="Conrad R.E."/>
            <person name="Kollar L.M."/>
            <person name="Olsson S."/>
            <person name="Huttunen S."/>
            <person name="Landis J.B."/>
            <person name="Wickett N.J."/>
            <person name="Johnson M.G."/>
            <person name="Rensing S.A."/>
            <person name="Grimwood J."/>
            <person name="Schmutz J."/>
            <person name="Mcdaniel S.F."/>
        </authorList>
    </citation>
    <scope>NUCLEOTIDE SEQUENCE</scope>
    <source>
        <strain evidence="4">R40</strain>
    </source>
</reference>
<keyword evidence="3" id="KW-0812">Transmembrane</keyword>
<feature type="transmembrane region" description="Helical" evidence="3">
    <location>
        <begin position="28"/>
        <end position="55"/>
    </location>
</feature>
<evidence type="ECO:0000256" key="3">
    <source>
        <dbReference type="SAM" id="Phobius"/>
    </source>
</evidence>
<evidence type="ECO:0008006" key="6">
    <source>
        <dbReference type="Google" id="ProtNLM"/>
    </source>
</evidence>